<dbReference type="InterPro" id="IPR001680">
    <property type="entry name" value="WD40_rpt"/>
</dbReference>
<reference evidence="5" key="1">
    <citation type="journal article" date="2021" name="Open Biol.">
        <title>Shared evolutionary footprints suggest mitochondrial oxidative damage underlies multiple complex I losses in fungi.</title>
        <authorList>
            <person name="Schikora-Tamarit M.A."/>
            <person name="Marcet-Houben M."/>
            <person name="Nosek J."/>
            <person name="Gabaldon T."/>
        </authorList>
    </citation>
    <scope>NUCLEOTIDE SEQUENCE</scope>
    <source>
        <strain evidence="5">NCAIM Y.01608</strain>
    </source>
</reference>
<name>A0A9P8T1Q4_9ASCO</name>
<evidence type="ECO:0000313" key="6">
    <source>
        <dbReference type="Proteomes" id="UP000788993"/>
    </source>
</evidence>
<dbReference type="EMBL" id="JAEUBD010001266">
    <property type="protein sequence ID" value="KAH3662791.1"/>
    <property type="molecule type" value="Genomic_DNA"/>
</dbReference>
<gene>
    <name evidence="5" type="ORF">OGATHE_004367</name>
</gene>
<keyword evidence="2" id="KW-0677">Repeat</keyword>
<protein>
    <recommendedName>
        <fullName evidence="7">Mitochondrial division protein 1</fullName>
    </recommendedName>
</protein>
<proteinExistence type="predicted"/>
<evidence type="ECO:0000256" key="3">
    <source>
        <dbReference type="PROSITE-ProRule" id="PRU00221"/>
    </source>
</evidence>
<feature type="coiled-coil region" evidence="4">
    <location>
        <begin position="143"/>
        <end position="201"/>
    </location>
</feature>
<dbReference type="PROSITE" id="PS50294">
    <property type="entry name" value="WD_REPEATS_REGION"/>
    <property type="match status" value="4"/>
</dbReference>
<comment type="caution">
    <text evidence="5">The sequence shown here is derived from an EMBL/GenBank/DDBJ whole genome shotgun (WGS) entry which is preliminary data.</text>
</comment>
<feature type="repeat" description="WD" evidence="3">
    <location>
        <begin position="418"/>
        <end position="457"/>
    </location>
</feature>
<dbReference type="Gene3D" id="6.10.280.220">
    <property type="match status" value="1"/>
</dbReference>
<organism evidence="5 6">
    <name type="scientific">Ogataea polymorpha</name>
    <dbReference type="NCBI Taxonomy" id="460523"/>
    <lineage>
        <taxon>Eukaryota</taxon>
        <taxon>Fungi</taxon>
        <taxon>Dikarya</taxon>
        <taxon>Ascomycota</taxon>
        <taxon>Saccharomycotina</taxon>
        <taxon>Pichiomycetes</taxon>
        <taxon>Pichiales</taxon>
        <taxon>Pichiaceae</taxon>
        <taxon>Ogataea</taxon>
    </lineage>
</organism>
<feature type="repeat" description="WD" evidence="3">
    <location>
        <begin position="323"/>
        <end position="362"/>
    </location>
</feature>
<feature type="repeat" description="WD" evidence="3">
    <location>
        <begin position="395"/>
        <end position="417"/>
    </location>
</feature>
<dbReference type="InterPro" id="IPR019775">
    <property type="entry name" value="WD40_repeat_CS"/>
</dbReference>
<feature type="repeat" description="WD" evidence="3">
    <location>
        <begin position="279"/>
        <end position="309"/>
    </location>
</feature>
<evidence type="ECO:0000256" key="1">
    <source>
        <dbReference type="ARBA" id="ARBA00022574"/>
    </source>
</evidence>
<dbReference type="PRINTS" id="PR00320">
    <property type="entry name" value="GPROTEINBRPT"/>
</dbReference>
<dbReference type="PANTHER" id="PTHR22847">
    <property type="entry name" value="WD40 REPEAT PROTEIN"/>
    <property type="match status" value="1"/>
</dbReference>
<evidence type="ECO:0000313" key="5">
    <source>
        <dbReference type="EMBL" id="KAH3662791.1"/>
    </source>
</evidence>
<keyword evidence="1 3" id="KW-0853">WD repeat</keyword>
<feature type="repeat" description="WD" evidence="3">
    <location>
        <begin position="237"/>
        <end position="278"/>
    </location>
</feature>
<dbReference type="InterPro" id="IPR036322">
    <property type="entry name" value="WD40_repeat_dom_sf"/>
</dbReference>
<dbReference type="Proteomes" id="UP000788993">
    <property type="component" value="Unassembled WGS sequence"/>
</dbReference>
<dbReference type="Pfam" id="PF00400">
    <property type="entry name" value="WD40"/>
    <property type="match status" value="4"/>
</dbReference>
<dbReference type="PANTHER" id="PTHR22847:SF637">
    <property type="entry name" value="WD REPEAT DOMAIN 5B"/>
    <property type="match status" value="1"/>
</dbReference>
<dbReference type="CDD" id="cd22881">
    <property type="entry name" value="Mdv1_N"/>
    <property type="match status" value="1"/>
</dbReference>
<evidence type="ECO:0008006" key="7">
    <source>
        <dbReference type="Google" id="ProtNLM"/>
    </source>
</evidence>
<dbReference type="SMART" id="SM00320">
    <property type="entry name" value="WD40"/>
    <property type="match status" value="6"/>
</dbReference>
<keyword evidence="4" id="KW-0175">Coiled coil</keyword>
<dbReference type="PROSITE" id="PS00678">
    <property type="entry name" value="WD_REPEATS_1"/>
    <property type="match status" value="3"/>
</dbReference>
<accession>A0A9P8T1Q4</accession>
<dbReference type="AlphaFoldDB" id="A0A9P8T1Q4"/>
<dbReference type="Gene3D" id="2.130.10.10">
    <property type="entry name" value="YVTN repeat-like/Quinoprotein amine dehydrogenase"/>
    <property type="match status" value="2"/>
</dbReference>
<dbReference type="InterPro" id="IPR015943">
    <property type="entry name" value="WD40/YVTN_repeat-like_dom_sf"/>
</dbReference>
<keyword evidence="6" id="KW-1185">Reference proteome</keyword>
<dbReference type="SUPFAM" id="SSF50978">
    <property type="entry name" value="WD40 repeat-like"/>
    <property type="match status" value="1"/>
</dbReference>
<reference evidence="5" key="2">
    <citation type="submission" date="2021-01" db="EMBL/GenBank/DDBJ databases">
        <authorList>
            <person name="Schikora-Tamarit M.A."/>
        </authorList>
    </citation>
    <scope>NUCLEOTIDE SEQUENCE</scope>
    <source>
        <strain evidence="5">NCAIM Y.01608</strain>
    </source>
</reference>
<dbReference type="InterPro" id="IPR020472">
    <property type="entry name" value="WD40_PAC1"/>
</dbReference>
<sequence>MSDQIKSLTTTASVLVSKDQAGLLSNKTYKDALSTFGGLKSQNLVKRHAENSRTSVSLVRRSKTTRNDGLEIVSDQLLAEIPTQDEDDTVFSLYQGFSAILPDLEQAVAPSKRLAAGLNADTIKSTTNVAQLHQYKDDVNYKLDLLEIRKGIAESDIKELDAKIEQLYRLRKKMFDRVAEYEKEESELEKLLRIVEKSLENKGAQATEGAAPEPATVRKHVSTLNQYYTPGSEIVRLEAHDDAVTCFAFDAPFGTLVSASLDNTVKVWDLNRNECIGRLEGHLSSVECLAMEKDLVLTGSLDASLRLWDYTKVGEEEPLLHTFERHMDEITAVSMSGPTIVSGSADKTIRHWDAATGQCIQTIDVMWAASRNWKQAPAQMGTPYIGALQCFDAALASGTGDGVVRLWDLRSGEIIRQLVGHTSAVTCLQFDEHSIVTGSRDRSVRIWDLRTGVLVDSFAYGHEIRSLQFDEKRVACAAGEETVKLYDRIDQAHTDVAKGSGVVTFCRYTDSYLVEGRDNGSIGVWKI</sequence>
<evidence type="ECO:0000256" key="4">
    <source>
        <dbReference type="SAM" id="Coils"/>
    </source>
</evidence>
<dbReference type="CDD" id="cd00200">
    <property type="entry name" value="WD40"/>
    <property type="match status" value="1"/>
</dbReference>
<dbReference type="PROSITE" id="PS50082">
    <property type="entry name" value="WD_REPEATS_2"/>
    <property type="match status" value="5"/>
</dbReference>
<evidence type="ECO:0000256" key="2">
    <source>
        <dbReference type="ARBA" id="ARBA00022737"/>
    </source>
</evidence>